<reference evidence="9" key="1">
    <citation type="submission" date="2016-10" db="EMBL/GenBank/DDBJ databases">
        <authorList>
            <person name="Varghese N."/>
            <person name="Submissions S."/>
        </authorList>
    </citation>
    <scope>NUCLEOTIDE SEQUENCE [LARGE SCALE GENOMIC DNA]</scope>
    <source>
        <strain evidence="9">NLAE-zl-G277</strain>
    </source>
</reference>
<evidence type="ECO:0000259" key="7">
    <source>
        <dbReference type="Pfam" id="PF08281"/>
    </source>
</evidence>
<dbReference type="EMBL" id="FOIM01000001">
    <property type="protein sequence ID" value="SES99951.1"/>
    <property type="molecule type" value="Genomic_DNA"/>
</dbReference>
<dbReference type="RefSeq" id="WP_092360532.1">
    <property type="nucleotide sequence ID" value="NZ_CAJJSN010000056.1"/>
</dbReference>
<dbReference type="STRING" id="460384.SAMN05216313_101285"/>
<keyword evidence="9" id="KW-1185">Reference proteome</keyword>
<dbReference type="Gene3D" id="1.10.1740.10">
    <property type="match status" value="1"/>
</dbReference>
<feature type="domain" description="RNA polymerase sigma factor 70 region 4 type 2" evidence="7">
    <location>
        <begin position="131"/>
        <end position="172"/>
    </location>
</feature>
<sequence>MNDSEIIRKLKNREEEGLRGLIRQYTPYVTAILCNISRGILSLEDIEELAADVFWSVWSHSAGLQGDRPLKPYLAQTARNAAYSRLRRVKELPIAYDDDILSISHAGNPDELTIQKEQTEILNSAVEAFGEPDREIFIRFYYLGERIEAIGRRLALNPSTVKTKLHRCRKRLKGIFDERGYQHG</sequence>
<evidence type="ECO:0000259" key="6">
    <source>
        <dbReference type="Pfam" id="PF04542"/>
    </source>
</evidence>
<dbReference type="InterPro" id="IPR013325">
    <property type="entry name" value="RNA_pol_sigma_r2"/>
</dbReference>
<evidence type="ECO:0000256" key="3">
    <source>
        <dbReference type="ARBA" id="ARBA00023082"/>
    </source>
</evidence>
<keyword evidence="2" id="KW-0805">Transcription regulation</keyword>
<feature type="domain" description="RNA polymerase sigma-70 region 2" evidence="6">
    <location>
        <begin position="21"/>
        <end position="89"/>
    </location>
</feature>
<dbReference type="InterPro" id="IPR007627">
    <property type="entry name" value="RNA_pol_sigma70_r2"/>
</dbReference>
<protein>
    <submittedName>
        <fullName evidence="8">RNA polymerase sigma-70 factor, ECF subfamily</fullName>
    </submittedName>
</protein>
<evidence type="ECO:0000256" key="1">
    <source>
        <dbReference type="ARBA" id="ARBA00010641"/>
    </source>
</evidence>
<organism evidence="8 9">
    <name type="scientific">Enterocloster lavalensis</name>
    <dbReference type="NCBI Taxonomy" id="460384"/>
    <lineage>
        <taxon>Bacteria</taxon>
        <taxon>Bacillati</taxon>
        <taxon>Bacillota</taxon>
        <taxon>Clostridia</taxon>
        <taxon>Lachnospirales</taxon>
        <taxon>Lachnospiraceae</taxon>
        <taxon>Enterocloster</taxon>
    </lineage>
</organism>
<keyword evidence="5" id="KW-0804">Transcription</keyword>
<dbReference type="Pfam" id="PF08281">
    <property type="entry name" value="Sigma70_r4_2"/>
    <property type="match status" value="1"/>
</dbReference>
<gene>
    <name evidence="8" type="ORF">SAMN05216313_101285</name>
</gene>
<dbReference type="Gene3D" id="1.10.10.10">
    <property type="entry name" value="Winged helix-like DNA-binding domain superfamily/Winged helix DNA-binding domain"/>
    <property type="match status" value="1"/>
</dbReference>
<evidence type="ECO:0000313" key="8">
    <source>
        <dbReference type="EMBL" id="SES99951.1"/>
    </source>
</evidence>
<dbReference type="GO" id="GO:0006352">
    <property type="term" value="P:DNA-templated transcription initiation"/>
    <property type="evidence" value="ECO:0007669"/>
    <property type="project" value="InterPro"/>
</dbReference>
<dbReference type="InterPro" id="IPR013324">
    <property type="entry name" value="RNA_pol_sigma_r3/r4-like"/>
</dbReference>
<evidence type="ECO:0000256" key="5">
    <source>
        <dbReference type="ARBA" id="ARBA00023163"/>
    </source>
</evidence>
<dbReference type="GO" id="GO:0016987">
    <property type="term" value="F:sigma factor activity"/>
    <property type="evidence" value="ECO:0007669"/>
    <property type="project" value="UniProtKB-KW"/>
</dbReference>
<evidence type="ECO:0000256" key="2">
    <source>
        <dbReference type="ARBA" id="ARBA00023015"/>
    </source>
</evidence>
<dbReference type="Proteomes" id="UP000198508">
    <property type="component" value="Unassembled WGS sequence"/>
</dbReference>
<comment type="similarity">
    <text evidence="1">Belongs to the sigma-70 factor family. ECF subfamily.</text>
</comment>
<dbReference type="NCBIfam" id="TIGR02937">
    <property type="entry name" value="sigma70-ECF"/>
    <property type="match status" value="1"/>
</dbReference>
<dbReference type="AlphaFoldDB" id="A0A1I0B1J9"/>
<dbReference type="GO" id="GO:0003677">
    <property type="term" value="F:DNA binding"/>
    <property type="evidence" value="ECO:0007669"/>
    <property type="project" value="UniProtKB-KW"/>
</dbReference>
<keyword evidence="3" id="KW-0731">Sigma factor</keyword>
<dbReference type="InterPro" id="IPR014284">
    <property type="entry name" value="RNA_pol_sigma-70_dom"/>
</dbReference>
<dbReference type="Pfam" id="PF04542">
    <property type="entry name" value="Sigma70_r2"/>
    <property type="match status" value="1"/>
</dbReference>
<dbReference type="PANTHER" id="PTHR43133">
    <property type="entry name" value="RNA POLYMERASE ECF-TYPE SIGMA FACTO"/>
    <property type="match status" value="1"/>
</dbReference>
<evidence type="ECO:0000313" key="9">
    <source>
        <dbReference type="Proteomes" id="UP000198508"/>
    </source>
</evidence>
<keyword evidence="4" id="KW-0238">DNA-binding</keyword>
<dbReference type="PANTHER" id="PTHR43133:SF8">
    <property type="entry name" value="RNA POLYMERASE SIGMA FACTOR HI_1459-RELATED"/>
    <property type="match status" value="1"/>
</dbReference>
<dbReference type="InterPro" id="IPR039425">
    <property type="entry name" value="RNA_pol_sigma-70-like"/>
</dbReference>
<accession>A0A1I0B1J9</accession>
<dbReference type="GeneID" id="93278665"/>
<proteinExistence type="inferred from homology"/>
<dbReference type="InterPro" id="IPR013249">
    <property type="entry name" value="RNA_pol_sigma70_r4_t2"/>
</dbReference>
<dbReference type="SUPFAM" id="SSF88659">
    <property type="entry name" value="Sigma3 and sigma4 domains of RNA polymerase sigma factors"/>
    <property type="match status" value="1"/>
</dbReference>
<name>A0A1I0B1J9_9FIRM</name>
<evidence type="ECO:0000256" key="4">
    <source>
        <dbReference type="ARBA" id="ARBA00023125"/>
    </source>
</evidence>
<dbReference type="SUPFAM" id="SSF88946">
    <property type="entry name" value="Sigma2 domain of RNA polymerase sigma factors"/>
    <property type="match status" value="1"/>
</dbReference>
<dbReference type="InterPro" id="IPR036388">
    <property type="entry name" value="WH-like_DNA-bd_sf"/>
</dbReference>